<evidence type="ECO:0000256" key="6">
    <source>
        <dbReference type="ARBA" id="ARBA00022475"/>
    </source>
</evidence>
<evidence type="ECO:0000313" key="27">
    <source>
        <dbReference type="EMBL" id="KAH1167544.1"/>
    </source>
</evidence>
<dbReference type="Proteomes" id="UP000827986">
    <property type="component" value="Unassembled WGS sequence"/>
</dbReference>
<evidence type="ECO:0000256" key="17">
    <source>
        <dbReference type="ARBA" id="ARBA00023180"/>
    </source>
</evidence>
<dbReference type="InterPro" id="IPR008162">
    <property type="entry name" value="Pyrophosphatase"/>
</dbReference>
<feature type="region of interest" description="Disordered" evidence="24">
    <location>
        <begin position="444"/>
        <end position="464"/>
    </location>
</feature>
<keyword evidence="18 23" id="KW-0807">Transducer</keyword>
<dbReference type="GO" id="GO:0042277">
    <property type="term" value="F:peptide binding"/>
    <property type="evidence" value="ECO:0007669"/>
    <property type="project" value="TreeGrafter"/>
</dbReference>
<comment type="subcellular location">
    <subcellularLocation>
        <location evidence="2">Cell membrane</location>
        <topology evidence="2">Multi-pass membrane protein</topology>
    </subcellularLocation>
</comment>
<dbReference type="GO" id="GO:0005886">
    <property type="term" value="C:plasma membrane"/>
    <property type="evidence" value="ECO:0007669"/>
    <property type="project" value="UniProtKB-SubCell"/>
</dbReference>
<dbReference type="PRINTS" id="PR01571">
    <property type="entry name" value="NPFFRECEPTR1"/>
</dbReference>
<dbReference type="GO" id="GO:0004427">
    <property type="term" value="F:inorganic diphosphate phosphatase activity"/>
    <property type="evidence" value="ECO:0007669"/>
    <property type="project" value="UniProtKB-EC"/>
</dbReference>
<keyword evidence="10" id="KW-0460">Magnesium</keyword>
<comment type="caution">
    <text evidence="27">The sequence shown here is derived from an EMBL/GenBank/DDBJ whole genome shotgun (WGS) entry which is preliminary data.</text>
</comment>
<feature type="transmembrane region" description="Helical" evidence="25">
    <location>
        <begin position="329"/>
        <end position="355"/>
    </location>
</feature>
<feature type="transmembrane region" description="Helical" evidence="25">
    <location>
        <begin position="180"/>
        <end position="203"/>
    </location>
</feature>
<protein>
    <recommendedName>
        <fullName evidence="20">Neuropeptide FF receptor 1</fullName>
        <ecNumber evidence="5">3.6.1.1</ecNumber>
    </recommendedName>
    <alternativeName>
        <fullName evidence="22">G-protein coupled receptor 147</fullName>
    </alternativeName>
    <alternativeName>
        <fullName evidence="21">RFamide-related peptide receptor OT7T022</fullName>
    </alternativeName>
</protein>
<evidence type="ECO:0000256" key="2">
    <source>
        <dbReference type="ARBA" id="ARBA00004651"/>
    </source>
</evidence>
<dbReference type="Gene3D" id="3.90.80.10">
    <property type="entry name" value="Inorganic pyrophosphatase"/>
    <property type="match status" value="1"/>
</dbReference>
<accession>A0A9D3WNT3</accession>
<evidence type="ECO:0000256" key="3">
    <source>
        <dbReference type="ARBA" id="ARBA00006220"/>
    </source>
</evidence>
<evidence type="ECO:0000256" key="10">
    <source>
        <dbReference type="ARBA" id="ARBA00022842"/>
    </source>
</evidence>
<name>A0A9D3WNT3_9SAUR</name>
<keyword evidence="28" id="KW-1185">Reference proteome</keyword>
<evidence type="ECO:0000256" key="14">
    <source>
        <dbReference type="ARBA" id="ARBA00023136"/>
    </source>
</evidence>
<evidence type="ECO:0000256" key="8">
    <source>
        <dbReference type="ARBA" id="ARBA00022723"/>
    </source>
</evidence>
<feature type="transmembrane region" description="Helical" evidence="25">
    <location>
        <begin position="63"/>
        <end position="90"/>
    </location>
</feature>
<dbReference type="InterPro" id="IPR036649">
    <property type="entry name" value="Pyrophosphatase_sf"/>
</dbReference>
<dbReference type="Pfam" id="PF00719">
    <property type="entry name" value="Pyrophosphatase"/>
    <property type="match status" value="1"/>
</dbReference>
<evidence type="ECO:0000256" key="15">
    <source>
        <dbReference type="ARBA" id="ARBA00023157"/>
    </source>
</evidence>
<comment type="subunit">
    <text evidence="4">Homodimer.</text>
</comment>
<keyword evidence="16 23" id="KW-0675">Receptor</keyword>
<proteinExistence type="inferred from homology"/>
<reference evidence="27" key="1">
    <citation type="submission" date="2021-09" db="EMBL/GenBank/DDBJ databases">
        <title>The genome of Mauremys mutica provides insights into the evolution of semi-aquatic lifestyle.</title>
        <authorList>
            <person name="Gong S."/>
            <person name="Gao Y."/>
        </authorList>
    </citation>
    <scope>NUCLEOTIDE SEQUENCE</scope>
    <source>
        <strain evidence="27">MM-2020</strain>
        <tissue evidence="27">Muscle</tissue>
    </source>
</reference>
<evidence type="ECO:0000256" key="18">
    <source>
        <dbReference type="ARBA" id="ARBA00023224"/>
    </source>
</evidence>
<dbReference type="InterPro" id="IPR005395">
    <property type="entry name" value="NPFF_rcpt"/>
</dbReference>
<evidence type="ECO:0000256" key="9">
    <source>
        <dbReference type="ARBA" id="ARBA00022801"/>
    </source>
</evidence>
<feature type="transmembrane region" description="Helical" evidence="25">
    <location>
        <begin position="236"/>
        <end position="258"/>
    </location>
</feature>
<dbReference type="PRINTS" id="PR01570">
    <property type="entry name" value="NPFFRECEPTOR"/>
</dbReference>
<dbReference type="GO" id="GO:0005737">
    <property type="term" value="C:cytoplasm"/>
    <property type="evidence" value="ECO:0007669"/>
    <property type="project" value="InterPro"/>
</dbReference>
<evidence type="ECO:0000256" key="5">
    <source>
        <dbReference type="ARBA" id="ARBA00012146"/>
    </source>
</evidence>
<dbReference type="EC" id="3.6.1.1" evidence="5"/>
<dbReference type="SUPFAM" id="SSF50324">
    <property type="entry name" value="Inorganic pyrophosphatase"/>
    <property type="match status" value="1"/>
</dbReference>
<dbReference type="GO" id="GO:0000287">
    <property type="term" value="F:magnesium ion binding"/>
    <property type="evidence" value="ECO:0007669"/>
    <property type="project" value="InterPro"/>
</dbReference>
<dbReference type="SMART" id="SM01381">
    <property type="entry name" value="7TM_GPCR_Srsx"/>
    <property type="match status" value="1"/>
</dbReference>
<evidence type="ECO:0000256" key="7">
    <source>
        <dbReference type="ARBA" id="ARBA00022692"/>
    </source>
</evidence>
<dbReference type="PROSITE" id="PS00387">
    <property type="entry name" value="PPASE"/>
    <property type="match status" value="1"/>
</dbReference>
<evidence type="ECO:0000256" key="20">
    <source>
        <dbReference type="ARBA" id="ARBA00074417"/>
    </source>
</evidence>
<comment type="similarity">
    <text evidence="3">Belongs to the PPase family.</text>
</comment>
<dbReference type="CDD" id="cd00412">
    <property type="entry name" value="pyrophosphatase"/>
    <property type="match status" value="1"/>
</dbReference>
<keyword evidence="12" id="KW-0007">Acetylation</keyword>
<evidence type="ECO:0000256" key="21">
    <source>
        <dbReference type="ARBA" id="ARBA00075893"/>
    </source>
</evidence>
<comment type="function">
    <text evidence="19">Receptor for NPAF (A-18-F-amide) and NPFF (F-8-F-amide) neuropeptides, also known as morphine-modulating peptides. Can also be activated by a variety of naturally occurring or synthetic FMRF-amide like ligands. This receptor mediates its action by association with G proteins that activate a phosphatidylinositol-calcium second messenger system.</text>
</comment>
<evidence type="ECO:0000256" key="19">
    <source>
        <dbReference type="ARBA" id="ARBA00025478"/>
    </source>
</evidence>
<evidence type="ECO:0000256" key="16">
    <source>
        <dbReference type="ARBA" id="ARBA00023170"/>
    </source>
</evidence>
<comment type="cofactor">
    <cofactor evidence="1">
        <name>Mg(2+)</name>
        <dbReference type="ChEBI" id="CHEBI:18420"/>
    </cofactor>
</comment>
<keyword evidence="11 25" id="KW-1133">Transmembrane helix</keyword>
<evidence type="ECO:0000256" key="24">
    <source>
        <dbReference type="SAM" id="MobiDB-lite"/>
    </source>
</evidence>
<evidence type="ECO:0000313" key="28">
    <source>
        <dbReference type="Proteomes" id="UP000827986"/>
    </source>
</evidence>
<keyword evidence="7 23" id="KW-0812">Transmembrane</keyword>
<evidence type="ECO:0000256" key="1">
    <source>
        <dbReference type="ARBA" id="ARBA00001946"/>
    </source>
</evidence>
<keyword evidence="13 23" id="KW-0297">G-protein coupled receptor</keyword>
<feature type="transmembrane region" description="Helical" evidence="25">
    <location>
        <begin position="291"/>
        <end position="309"/>
    </location>
</feature>
<dbReference type="GO" id="GO:0006796">
    <property type="term" value="P:phosphate-containing compound metabolic process"/>
    <property type="evidence" value="ECO:0007669"/>
    <property type="project" value="InterPro"/>
</dbReference>
<dbReference type="GO" id="GO:0032870">
    <property type="term" value="P:cellular response to hormone stimulus"/>
    <property type="evidence" value="ECO:0007669"/>
    <property type="project" value="TreeGrafter"/>
</dbReference>
<feature type="transmembrane region" description="Helical" evidence="25">
    <location>
        <begin position="142"/>
        <end position="160"/>
    </location>
</feature>
<dbReference type="FunFam" id="1.20.1070.10:FF:000153">
    <property type="entry name" value="Neuropeptide FF receptor 1"/>
    <property type="match status" value="1"/>
</dbReference>
<dbReference type="FunFam" id="3.90.80.10:FF:000005">
    <property type="entry name" value="Pyrophosphatase (inorganic) 2"/>
    <property type="match status" value="1"/>
</dbReference>
<evidence type="ECO:0000259" key="26">
    <source>
        <dbReference type="PROSITE" id="PS50262"/>
    </source>
</evidence>
<keyword evidence="9" id="KW-0378">Hydrolase</keyword>
<keyword evidence="17" id="KW-0325">Glycoprotein</keyword>
<dbReference type="EMBL" id="JAHDVG010000486">
    <property type="protein sequence ID" value="KAH1167544.1"/>
    <property type="molecule type" value="Genomic_DNA"/>
</dbReference>
<dbReference type="PROSITE" id="PS50262">
    <property type="entry name" value="G_PROTEIN_RECEP_F1_2"/>
    <property type="match status" value="1"/>
</dbReference>
<dbReference type="AlphaFoldDB" id="A0A9D3WNT3"/>
<dbReference type="PANTHER" id="PTHR24241:SF4">
    <property type="entry name" value="NEUROPEPTIDE FF RECEPTOR 1"/>
    <property type="match status" value="1"/>
</dbReference>
<keyword evidence="8" id="KW-0479">Metal-binding</keyword>
<sequence>PVYLQTIQHSNILKQESGSGCVMEGDTFLPSNSSSPYSKNDSRNRVFREKYTFSSYYQHSSPIAVMFILAYIFIFLMCMIGNLLVGVIVLKNRQMRTVTNMFILNLAISDLLVGIFCMPSTLVDNLITGWPFDNAMCKMSGLVQGMSVSSSVFTLVAIAVERFRCIVYPFRQKLTLRKALITIVIIWVLALIIMCPSAVTLTVTRDEYHFMVDAYNNSYPLYSCWEAWPDKGMRKIYTTVLFSHIYVAPLTLIVIMYARIAFKLFKSSAPIGGSQSEENEGRRVSKRKVKVINMLIIVALFFTLSWLPLWTLMLLTDYGNLTEYQLNVITVYIFPFAHWLAFFNSSINPIIYGYFNENFRRGFQEAFKVQLCHVENKHKDTYSERNNSGFLFGARNRIFVEAHPSDSVQPSHSGQSNLPRIGLFPLRNGRIAHHGLMVEDLDNTARSSEAEKSAHAHNSPDGGPGAEVGGAWECACAVLFSALKPSEVHSAKRLRNAVPDDWLGGAQEGARPGVCAVRWPAARASLVKGWCGVCVSVSFAACGTMASYSVEERAAPNSLEYRLFFKNDKGQYISPFHDIPIYPVTGKTVFNMVVEVPRWTNAKMEIATKDPLNPIKQDVKKGKLRYVANVFPHKGYIWNYGAIPQTWEHPGHKDENTGYCGDNDPIDVCEIGSKVCSRGEVIKVKVLGTLALIDEGETDWKVIAINIEDPEAAKYNNIDDVRKMKPGYLEATVDWFRRYKVPDGKPENQFAFNGEFKDKDFAINIIKSTHEHWTALVFKETDGGEINCANTTVSDSSFCISQESAKATVEAVPPCGTANKIPPEVDKWFYYQKN</sequence>
<dbReference type="CDD" id="cd15981">
    <property type="entry name" value="7tmA_NPFFR1"/>
    <property type="match status" value="1"/>
</dbReference>
<dbReference type="Pfam" id="PF00001">
    <property type="entry name" value="7tm_1"/>
    <property type="match status" value="1"/>
</dbReference>
<gene>
    <name evidence="27" type="ORF">KIL84_003027</name>
</gene>
<dbReference type="Gene3D" id="1.20.1070.10">
    <property type="entry name" value="Rhodopsin 7-helix transmembrane proteins"/>
    <property type="match status" value="1"/>
</dbReference>
<dbReference type="GO" id="GO:0008188">
    <property type="term" value="F:neuropeptide receptor activity"/>
    <property type="evidence" value="ECO:0007669"/>
    <property type="project" value="InterPro"/>
</dbReference>
<dbReference type="InterPro" id="IPR000276">
    <property type="entry name" value="GPCR_Rhodpsn"/>
</dbReference>
<keyword evidence="15" id="KW-1015">Disulfide bond</keyword>
<feature type="domain" description="G-protein coupled receptors family 1 profile" evidence="26">
    <location>
        <begin position="81"/>
        <end position="352"/>
    </location>
</feature>
<keyword evidence="14 25" id="KW-0472">Membrane</keyword>
<organism evidence="27 28">
    <name type="scientific">Mauremys mutica</name>
    <name type="common">yellowpond turtle</name>
    <dbReference type="NCBI Taxonomy" id="74926"/>
    <lineage>
        <taxon>Eukaryota</taxon>
        <taxon>Metazoa</taxon>
        <taxon>Chordata</taxon>
        <taxon>Craniata</taxon>
        <taxon>Vertebrata</taxon>
        <taxon>Euteleostomi</taxon>
        <taxon>Archelosauria</taxon>
        <taxon>Testudinata</taxon>
        <taxon>Testudines</taxon>
        <taxon>Cryptodira</taxon>
        <taxon>Durocryptodira</taxon>
        <taxon>Testudinoidea</taxon>
        <taxon>Geoemydidae</taxon>
        <taxon>Geoemydinae</taxon>
        <taxon>Mauremys</taxon>
    </lineage>
</organism>
<feature type="non-terminal residue" evidence="27">
    <location>
        <position position="1"/>
    </location>
</feature>
<evidence type="ECO:0000256" key="23">
    <source>
        <dbReference type="RuleBase" id="RU000688"/>
    </source>
</evidence>
<keyword evidence="6" id="KW-1003">Cell membrane</keyword>
<dbReference type="InterPro" id="IPR017452">
    <property type="entry name" value="GPCR_Rhodpsn_7TM"/>
</dbReference>
<evidence type="ECO:0000256" key="11">
    <source>
        <dbReference type="ARBA" id="ARBA00022989"/>
    </source>
</evidence>
<evidence type="ECO:0000256" key="12">
    <source>
        <dbReference type="ARBA" id="ARBA00022990"/>
    </source>
</evidence>
<feature type="transmembrane region" description="Helical" evidence="25">
    <location>
        <begin position="102"/>
        <end position="122"/>
    </location>
</feature>
<dbReference type="SUPFAM" id="SSF81321">
    <property type="entry name" value="Family A G protein-coupled receptor-like"/>
    <property type="match status" value="1"/>
</dbReference>
<evidence type="ECO:0000256" key="13">
    <source>
        <dbReference type="ARBA" id="ARBA00023040"/>
    </source>
</evidence>
<dbReference type="PROSITE" id="PS00237">
    <property type="entry name" value="G_PROTEIN_RECEP_F1_1"/>
    <property type="match status" value="1"/>
</dbReference>
<dbReference type="PRINTS" id="PR00237">
    <property type="entry name" value="GPCRRHODOPSN"/>
</dbReference>
<dbReference type="PANTHER" id="PTHR24241">
    <property type="entry name" value="NEUROPEPTIDE RECEPTOR-RELATED G-PROTEIN COUPLED RECEPTOR"/>
    <property type="match status" value="1"/>
</dbReference>
<evidence type="ECO:0000256" key="22">
    <source>
        <dbReference type="ARBA" id="ARBA00082066"/>
    </source>
</evidence>
<evidence type="ECO:0000256" key="25">
    <source>
        <dbReference type="SAM" id="Phobius"/>
    </source>
</evidence>
<comment type="similarity">
    <text evidence="23">Belongs to the G-protein coupled receptor 1 family.</text>
</comment>
<evidence type="ECO:0000256" key="4">
    <source>
        <dbReference type="ARBA" id="ARBA00011738"/>
    </source>
</evidence>
<dbReference type="InterPro" id="IPR005396">
    <property type="entry name" value="NPFF_rcpt_1"/>
</dbReference>